<evidence type="ECO:0000313" key="2">
    <source>
        <dbReference type="Proteomes" id="UP000427906"/>
    </source>
</evidence>
<name>A0A5K7YHW5_9BACT</name>
<gene>
    <name evidence="1" type="ORF">DSCA_16100</name>
</gene>
<evidence type="ECO:0000313" key="1">
    <source>
        <dbReference type="EMBL" id="BBO67680.1"/>
    </source>
</evidence>
<dbReference type="AlphaFoldDB" id="A0A5K7YHW5"/>
<dbReference type="EMBL" id="AP021874">
    <property type="protein sequence ID" value="BBO67680.1"/>
    <property type="molecule type" value="Genomic_DNA"/>
</dbReference>
<dbReference type="Proteomes" id="UP000427906">
    <property type="component" value="Chromosome"/>
</dbReference>
<dbReference type="KEGG" id="dalk:DSCA_16100"/>
<accession>A0A5K7YHW5</accession>
<sequence length="190" mass="21830">MLLGVFQSEPQARQCLASTGWNRQSINSLISAASLLALFRNAFANFINITITRKRTKIVFYLLNQIFPIRHSIINFQAGAVASIRIYKARINGFRKKMQHKERVYFFRLAFLAEATNFRLQFGFIDAGTKIFDRFFIMEFIFAFIGPDGQSSFTIGNAVEQPAVMGCDDITDDIRKQVVIDFFFNKLRSL</sequence>
<reference evidence="1 2" key="1">
    <citation type="submission" date="2019-11" db="EMBL/GenBank/DDBJ databases">
        <title>Comparative genomics of hydrocarbon-degrading Desulfosarcina strains.</title>
        <authorList>
            <person name="Watanabe M."/>
            <person name="Kojima H."/>
            <person name="Fukui M."/>
        </authorList>
    </citation>
    <scope>NUCLEOTIDE SEQUENCE [LARGE SCALE GENOMIC DNA]</scope>
    <source>
        <strain evidence="1 2">PL12</strain>
    </source>
</reference>
<keyword evidence="2" id="KW-1185">Reference proteome</keyword>
<protein>
    <submittedName>
        <fullName evidence="1">Uncharacterized protein</fullName>
    </submittedName>
</protein>
<proteinExistence type="predicted"/>
<organism evidence="1 2">
    <name type="scientific">Desulfosarcina alkanivorans</name>
    <dbReference type="NCBI Taxonomy" id="571177"/>
    <lineage>
        <taxon>Bacteria</taxon>
        <taxon>Pseudomonadati</taxon>
        <taxon>Thermodesulfobacteriota</taxon>
        <taxon>Desulfobacteria</taxon>
        <taxon>Desulfobacterales</taxon>
        <taxon>Desulfosarcinaceae</taxon>
        <taxon>Desulfosarcina</taxon>
    </lineage>
</organism>